<dbReference type="EMBL" id="CP063361">
    <property type="protein sequence ID" value="UOD31359.1"/>
    <property type="molecule type" value="Genomic_DNA"/>
</dbReference>
<sequence length="108" mass="12705">MSRSRRRNPIWGICISSSERWCKKTWHRRFRQSERQTLGTATLEALEAHLPVVEREVSNVWAMQKDGHGYHCLSDRAALAEWRAARKGKTPDECAVLKKRWMHKMMGK</sequence>
<reference evidence="1 2" key="1">
    <citation type="submission" date="2020-10" db="EMBL/GenBank/DDBJ databases">
        <title>Genome analysis of Massilia species.</title>
        <authorList>
            <person name="Jung D.-H."/>
        </authorList>
    </citation>
    <scope>NUCLEOTIDE SEQUENCE [LARGE SCALE GENOMIC DNA]</scope>
    <source>
        <strain evidence="2">sipir</strain>
    </source>
</reference>
<keyword evidence="2" id="KW-1185">Reference proteome</keyword>
<protein>
    <submittedName>
        <fullName evidence="1">Uncharacterized protein</fullName>
    </submittedName>
</protein>
<dbReference type="Proteomes" id="UP000831532">
    <property type="component" value="Chromosome"/>
</dbReference>
<dbReference type="RefSeq" id="WP_243492504.1">
    <property type="nucleotide sequence ID" value="NZ_CP063361.1"/>
</dbReference>
<evidence type="ECO:0000313" key="1">
    <source>
        <dbReference type="EMBL" id="UOD31359.1"/>
    </source>
</evidence>
<name>A0ABY4ABL7_9BURK</name>
<accession>A0ABY4ABL7</accession>
<organism evidence="1 2">
    <name type="scientific">Massilia violaceinigra</name>
    <dbReference type="NCBI Taxonomy" id="2045208"/>
    <lineage>
        <taxon>Bacteria</taxon>
        <taxon>Pseudomonadati</taxon>
        <taxon>Pseudomonadota</taxon>
        <taxon>Betaproteobacteria</taxon>
        <taxon>Burkholderiales</taxon>
        <taxon>Oxalobacteraceae</taxon>
        <taxon>Telluria group</taxon>
        <taxon>Massilia</taxon>
    </lineage>
</organism>
<evidence type="ECO:0000313" key="2">
    <source>
        <dbReference type="Proteomes" id="UP000831532"/>
    </source>
</evidence>
<proteinExistence type="predicted"/>
<gene>
    <name evidence="1" type="ORF">INH39_06550</name>
</gene>